<feature type="binding site" evidence="8">
    <location>
        <position position="158"/>
    </location>
    <ligand>
        <name>ATP</name>
        <dbReference type="ChEBI" id="CHEBI:30616"/>
    </ligand>
</feature>
<comment type="function">
    <text evidence="8 10">Plays an essential role in the initiation and regulation of chromosomal replication. ATP-DnaA binds to the origin of replication (oriC) to initiate formation of the DNA replication initiation complex once per cell cycle. Binds the DnaA box (a 9 base pair repeat at the origin) and separates the double-stranded (ds)DNA. Forms a right-handed helical filament on oriC DNA; dsDNA binds to the exterior of the filament while single-stranded (ss)DNA is stabiized in the filament's interior. The ATP-DnaA-oriC complex binds and stabilizes one strand of the AT-rich DNA unwinding element (DUE), permitting loading of DNA polymerase. After initiation quickly degrades to an ADP-DnaA complex that is not apt for DNA replication. Binds acidic phospholipids.</text>
</comment>
<evidence type="ECO:0000313" key="15">
    <source>
        <dbReference type="Proteomes" id="UP000005496"/>
    </source>
</evidence>
<dbReference type="Gene3D" id="1.10.8.60">
    <property type="match status" value="1"/>
</dbReference>
<keyword evidence="5 8" id="KW-0067">ATP-binding</keyword>
<comment type="subcellular location">
    <subcellularLocation>
        <location evidence="8">Cytoplasm</location>
    </subcellularLocation>
</comment>
<dbReference type="InterPro" id="IPR018312">
    <property type="entry name" value="Chromosome_initiator_DnaA_CS"/>
</dbReference>
<dbReference type="InterPro" id="IPR024633">
    <property type="entry name" value="DnaA_N_dom"/>
</dbReference>
<dbReference type="InterPro" id="IPR013317">
    <property type="entry name" value="DnaA_dom"/>
</dbReference>
<evidence type="ECO:0000256" key="6">
    <source>
        <dbReference type="ARBA" id="ARBA00023121"/>
    </source>
</evidence>
<keyword evidence="15" id="KW-1185">Reference proteome</keyword>
<dbReference type="SUPFAM" id="SSF48295">
    <property type="entry name" value="TrpR-like"/>
    <property type="match status" value="1"/>
</dbReference>
<dbReference type="Proteomes" id="UP000005496">
    <property type="component" value="Unassembled WGS sequence"/>
</dbReference>
<dbReference type="GO" id="GO:0006270">
    <property type="term" value="P:DNA replication initiation"/>
    <property type="evidence" value="ECO:0007669"/>
    <property type="project" value="UniProtKB-UniRule"/>
</dbReference>
<comment type="subunit">
    <text evidence="8">Oligomerizes as a right-handed, spiral filament on DNA at oriC.</text>
</comment>
<evidence type="ECO:0000313" key="14">
    <source>
        <dbReference type="EMBL" id="EFI34475.1"/>
    </source>
</evidence>
<dbReference type="GO" id="GO:0008289">
    <property type="term" value="F:lipid binding"/>
    <property type="evidence" value="ECO:0007669"/>
    <property type="project" value="UniProtKB-KW"/>
</dbReference>
<evidence type="ECO:0000256" key="11">
    <source>
        <dbReference type="RuleBase" id="RU004227"/>
    </source>
</evidence>
<dbReference type="InterPro" id="IPR013159">
    <property type="entry name" value="DnaA_C"/>
</dbReference>
<reference evidence="14" key="1">
    <citation type="submission" date="2010-05" db="EMBL/GenBank/DDBJ databases">
        <title>The draft genome of Desulfonatronospira thiodismutans ASO3-1.</title>
        <authorList>
            <consortium name="US DOE Joint Genome Institute (JGI-PGF)"/>
            <person name="Lucas S."/>
            <person name="Copeland A."/>
            <person name="Lapidus A."/>
            <person name="Cheng J.-F."/>
            <person name="Bruce D."/>
            <person name="Goodwin L."/>
            <person name="Pitluck S."/>
            <person name="Chertkov O."/>
            <person name="Brettin T."/>
            <person name="Detter J.C."/>
            <person name="Han C."/>
            <person name="Land M.L."/>
            <person name="Hauser L."/>
            <person name="Kyrpides N."/>
            <person name="Mikhailova N."/>
            <person name="Muyzer G."/>
            <person name="Woyke T."/>
        </authorList>
    </citation>
    <scope>NUCLEOTIDE SEQUENCE [LARGE SCALE GENOMIC DNA]</scope>
    <source>
        <strain evidence="14">ASO3-1</strain>
    </source>
</reference>
<organism evidence="14 15">
    <name type="scientific">Desulfonatronospira thiodismutans ASO3-1</name>
    <dbReference type="NCBI Taxonomy" id="555779"/>
    <lineage>
        <taxon>Bacteria</taxon>
        <taxon>Pseudomonadati</taxon>
        <taxon>Thermodesulfobacteriota</taxon>
        <taxon>Desulfovibrionia</taxon>
        <taxon>Desulfovibrionales</taxon>
        <taxon>Desulfonatronovibrionaceae</taxon>
        <taxon>Desulfonatronospira</taxon>
    </lineage>
</organism>
<keyword evidence="4 8" id="KW-0547">Nucleotide-binding</keyword>
<dbReference type="AlphaFoldDB" id="D6SNZ9"/>
<dbReference type="SMART" id="SM00760">
    <property type="entry name" value="Bac_DnaA_C"/>
    <property type="match status" value="1"/>
</dbReference>
<evidence type="ECO:0000259" key="13">
    <source>
        <dbReference type="SMART" id="SM00760"/>
    </source>
</evidence>
<dbReference type="Pfam" id="PF08299">
    <property type="entry name" value="Bac_DnaA_C"/>
    <property type="match status" value="1"/>
</dbReference>
<comment type="domain">
    <text evidence="8">Domain I is involved in oligomerization and binding regulators, domain II is flexibile and of varying length in different bacteria, domain III forms the AAA+ region, while domain IV binds dsDNA.</text>
</comment>
<dbReference type="Gene3D" id="1.10.1750.10">
    <property type="match status" value="1"/>
</dbReference>
<dbReference type="Pfam" id="PF11638">
    <property type="entry name" value="DnaA_N"/>
    <property type="match status" value="1"/>
</dbReference>
<keyword evidence="3 8" id="KW-0235">DNA replication</keyword>
<dbReference type="OrthoDB" id="9807019at2"/>
<evidence type="ECO:0000256" key="1">
    <source>
        <dbReference type="ARBA" id="ARBA00006583"/>
    </source>
</evidence>
<proteinExistence type="inferred from homology"/>
<dbReference type="SUPFAM" id="SSF52540">
    <property type="entry name" value="P-loop containing nucleoside triphosphate hydrolases"/>
    <property type="match status" value="1"/>
</dbReference>
<dbReference type="InterPro" id="IPR003593">
    <property type="entry name" value="AAA+_ATPase"/>
</dbReference>
<feature type="binding site" evidence="8">
    <location>
        <position position="155"/>
    </location>
    <ligand>
        <name>ATP</name>
        <dbReference type="ChEBI" id="CHEBI:30616"/>
    </ligand>
</feature>
<comment type="similarity">
    <text evidence="1 8 11">Belongs to the DnaA family.</text>
</comment>
<comment type="caution">
    <text evidence="14">The sequence shown here is derived from an EMBL/GenBank/DDBJ whole genome shotgun (WGS) entry which is preliminary data.</text>
</comment>
<feature type="domain" description="AAA+ ATPase" evidence="12">
    <location>
        <begin position="144"/>
        <end position="281"/>
    </location>
</feature>
<evidence type="ECO:0000259" key="12">
    <source>
        <dbReference type="SMART" id="SM00382"/>
    </source>
</evidence>
<feature type="region of interest" description="Domain I, interacts with DnaA modulators" evidence="8">
    <location>
        <begin position="1"/>
        <end position="76"/>
    </location>
</feature>
<gene>
    <name evidence="8" type="primary">dnaA</name>
    <name evidence="14" type="ORF">Dthio_PD1834</name>
</gene>
<dbReference type="InterPro" id="IPR027417">
    <property type="entry name" value="P-loop_NTPase"/>
</dbReference>
<dbReference type="HAMAP" id="MF_00377">
    <property type="entry name" value="DnaA_bact"/>
    <property type="match status" value="1"/>
</dbReference>
<dbReference type="RefSeq" id="WP_008869797.1">
    <property type="nucleotide sequence ID" value="NZ_ACJN02000002.1"/>
</dbReference>
<feature type="region of interest" description="Domain IV, binds dsDNA" evidence="8">
    <location>
        <begin position="331"/>
        <end position="449"/>
    </location>
</feature>
<dbReference type="EMBL" id="ACJN02000002">
    <property type="protein sequence ID" value="EFI34475.1"/>
    <property type="molecule type" value="Genomic_DNA"/>
</dbReference>
<evidence type="ECO:0000256" key="5">
    <source>
        <dbReference type="ARBA" id="ARBA00022840"/>
    </source>
</evidence>
<accession>D6SNZ9</accession>
<dbReference type="PANTHER" id="PTHR30050">
    <property type="entry name" value="CHROMOSOMAL REPLICATION INITIATOR PROTEIN DNAA"/>
    <property type="match status" value="1"/>
</dbReference>
<dbReference type="Gene3D" id="3.30.300.180">
    <property type="match status" value="1"/>
</dbReference>
<dbReference type="GO" id="GO:0005886">
    <property type="term" value="C:plasma membrane"/>
    <property type="evidence" value="ECO:0007669"/>
    <property type="project" value="TreeGrafter"/>
</dbReference>
<dbReference type="GO" id="GO:0005524">
    <property type="term" value="F:ATP binding"/>
    <property type="evidence" value="ECO:0007669"/>
    <property type="project" value="UniProtKB-UniRule"/>
</dbReference>
<dbReference type="InterPro" id="IPR020591">
    <property type="entry name" value="Chromosome_initiator_DnaA-like"/>
</dbReference>
<evidence type="ECO:0000256" key="10">
    <source>
        <dbReference type="RuleBase" id="RU000577"/>
    </source>
</evidence>
<dbReference type="SMART" id="SM00382">
    <property type="entry name" value="AAA"/>
    <property type="match status" value="1"/>
</dbReference>
<dbReference type="NCBIfam" id="TIGR00362">
    <property type="entry name" value="DnaA"/>
    <property type="match status" value="1"/>
</dbReference>
<evidence type="ECO:0000256" key="7">
    <source>
        <dbReference type="ARBA" id="ARBA00023125"/>
    </source>
</evidence>
<dbReference type="GO" id="GO:0006275">
    <property type="term" value="P:regulation of DNA replication"/>
    <property type="evidence" value="ECO:0007669"/>
    <property type="project" value="UniProtKB-UniRule"/>
</dbReference>
<keyword evidence="2 8" id="KW-0963">Cytoplasm</keyword>
<dbReference type="GO" id="GO:0005737">
    <property type="term" value="C:cytoplasm"/>
    <property type="evidence" value="ECO:0007669"/>
    <property type="project" value="UniProtKB-SubCell"/>
</dbReference>
<dbReference type="PROSITE" id="PS01008">
    <property type="entry name" value="DNAA"/>
    <property type="match status" value="1"/>
</dbReference>
<keyword evidence="7 8" id="KW-0238">DNA-binding</keyword>
<name>D6SNZ9_9BACT</name>
<evidence type="ECO:0000256" key="2">
    <source>
        <dbReference type="ARBA" id="ARBA00022490"/>
    </source>
</evidence>
<evidence type="ECO:0000256" key="8">
    <source>
        <dbReference type="HAMAP-Rule" id="MF_00377"/>
    </source>
</evidence>
<keyword evidence="6 8" id="KW-0446">Lipid-binding</keyword>
<protein>
    <recommendedName>
        <fullName evidence="8 9">Chromosomal replication initiator protein DnaA</fullName>
    </recommendedName>
</protein>
<evidence type="ECO:0000256" key="3">
    <source>
        <dbReference type="ARBA" id="ARBA00022705"/>
    </source>
</evidence>
<dbReference type="CDD" id="cd06571">
    <property type="entry name" value="Bac_DnaA_C"/>
    <property type="match status" value="1"/>
</dbReference>
<evidence type="ECO:0000256" key="4">
    <source>
        <dbReference type="ARBA" id="ARBA00022741"/>
    </source>
</evidence>
<evidence type="ECO:0000256" key="9">
    <source>
        <dbReference type="NCBIfam" id="TIGR00362"/>
    </source>
</evidence>
<dbReference type="Gene3D" id="3.40.50.300">
    <property type="entry name" value="P-loop containing nucleotide triphosphate hydrolases"/>
    <property type="match status" value="1"/>
</dbReference>
<comment type="caution">
    <text evidence="8">Lacks conserved residue(s) required for the propagation of feature annotation.</text>
</comment>
<dbReference type="InterPro" id="IPR038454">
    <property type="entry name" value="DnaA_N_sf"/>
</dbReference>
<dbReference type="eggNOG" id="COG0593">
    <property type="taxonomic scope" value="Bacteria"/>
</dbReference>
<sequence>MTDAWERIQIILEKSLKSGIFQLWIKPLQGSFDPDAKILRLQAPNEFVASWVRERLQSMILEAGQDVLGVTPELEISAFRADEAASPLGSPEKAGASETRMHLPIQSNIQVVSRFRYSFQDFVVGPSNELAFVASRSFCREQVSSDQLFLCSSTGLGKTHLVQSMGNNLAGSSNKEALRVAYLTAEEFACQLIQAIKSKQVERFKARYRDQIDILMLEDIHFFQGKEKIQGEFLSTINSLQGQGKKVVLSSSFLPKELNDLDSNLVSRLCRGFMAVIDKPDLGTRQEILRQKASSLQISLPQEVSHLLAERIQTDIRQLESCLSNLVFKARMLKERITLEMALEVLKNYDLKEQNLDLEEIIRSVCRVFDLPREKVCSKSRKKQHVLARNLAFYLARKYTGHSLKDIGRRFNRRHSTVLKGVANVEKEVNTDTPLGRQLKDAASRVMPN</sequence>
<dbReference type="Pfam" id="PF00308">
    <property type="entry name" value="Bac_DnaA"/>
    <property type="match status" value="1"/>
</dbReference>
<dbReference type="GO" id="GO:0003688">
    <property type="term" value="F:DNA replication origin binding"/>
    <property type="evidence" value="ECO:0007669"/>
    <property type="project" value="UniProtKB-UniRule"/>
</dbReference>
<dbReference type="PANTHER" id="PTHR30050:SF2">
    <property type="entry name" value="CHROMOSOMAL REPLICATION INITIATOR PROTEIN DNAA"/>
    <property type="match status" value="1"/>
</dbReference>
<dbReference type="PRINTS" id="PR00051">
    <property type="entry name" value="DNAA"/>
</dbReference>
<feature type="binding site" evidence="8">
    <location>
        <position position="159"/>
    </location>
    <ligand>
        <name>ATP</name>
        <dbReference type="ChEBI" id="CHEBI:30616"/>
    </ligand>
</feature>
<feature type="domain" description="Chromosomal replication initiator DnaA C-terminal" evidence="13">
    <location>
        <begin position="357"/>
        <end position="425"/>
    </location>
</feature>
<feature type="binding site" evidence="8">
    <location>
        <position position="157"/>
    </location>
    <ligand>
        <name>ATP</name>
        <dbReference type="ChEBI" id="CHEBI:30616"/>
    </ligand>
</feature>
<dbReference type="InterPro" id="IPR001957">
    <property type="entry name" value="Chromosome_initiator_DnaA"/>
</dbReference>
<dbReference type="InterPro" id="IPR010921">
    <property type="entry name" value="Trp_repressor/repl_initiator"/>
</dbReference>